<organism evidence="2 3">
    <name type="scientific">Chiloscyllium punctatum</name>
    <name type="common">Brownbanded bambooshark</name>
    <name type="synonym">Hemiscyllium punctatum</name>
    <dbReference type="NCBI Taxonomy" id="137246"/>
    <lineage>
        <taxon>Eukaryota</taxon>
        <taxon>Metazoa</taxon>
        <taxon>Chordata</taxon>
        <taxon>Craniata</taxon>
        <taxon>Vertebrata</taxon>
        <taxon>Chondrichthyes</taxon>
        <taxon>Elasmobranchii</taxon>
        <taxon>Galeomorphii</taxon>
        <taxon>Galeoidea</taxon>
        <taxon>Orectolobiformes</taxon>
        <taxon>Hemiscylliidae</taxon>
        <taxon>Chiloscyllium</taxon>
    </lineage>
</organism>
<feature type="region of interest" description="Disordered" evidence="1">
    <location>
        <begin position="21"/>
        <end position="71"/>
    </location>
</feature>
<reference evidence="2 3" key="1">
    <citation type="journal article" date="2018" name="Nat. Ecol. Evol.">
        <title>Shark genomes provide insights into elasmobranch evolution and the origin of vertebrates.</title>
        <authorList>
            <person name="Hara Y"/>
            <person name="Yamaguchi K"/>
            <person name="Onimaru K"/>
            <person name="Kadota M"/>
            <person name="Koyanagi M"/>
            <person name="Keeley SD"/>
            <person name="Tatsumi K"/>
            <person name="Tanaka K"/>
            <person name="Motone F"/>
            <person name="Kageyama Y"/>
            <person name="Nozu R"/>
            <person name="Adachi N"/>
            <person name="Nishimura O"/>
            <person name="Nakagawa R"/>
            <person name="Tanegashima C"/>
            <person name="Kiyatake I"/>
            <person name="Matsumoto R"/>
            <person name="Murakumo K"/>
            <person name="Nishida K"/>
            <person name="Terakita A"/>
            <person name="Kuratani S"/>
            <person name="Sato K"/>
            <person name="Hyodo S Kuraku.S."/>
        </authorList>
    </citation>
    <scope>NUCLEOTIDE SEQUENCE [LARGE SCALE GENOMIC DNA]</scope>
</reference>
<comment type="caution">
    <text evidence="2">The sequence shown here is derived from an EMBL/GenBank/DDBJ whole genome shotgun (WGS) entry which is preliminary data.</text>
</comment>
<accession>A0A401TV33</accession>
<protein>
    <submittedName>
        <fullName evidence="2">Uncharacterized protein</fullName>
    </submittedName>
</protein>
<name>A0A401TV33_CHIPU</name>
<feature type="compositionally biased region" description="Basic residues" evidence="1">
    <location>
        <begin position="22"/>
        <end position="34"/>
    </location>
</feature>
<gene>
    <name evidence="2" type="ORF">chiPu_0030351</name>
</gene>
<dbReference type="AlphaFoldDB" id="A0A401TV33"/>
<sequence length="71" mass="8609">RDRRWVRRLRSDFLLQHFAPLRSKRSQPIRRRRQSPSPTMTRHCVRHTHRRRHHTAPSQKSSPLRPASGAR</sequence>
<dbReference type="Proteomes" id="UP000287033">
    <property type="component" value="Unassembled WGS sequence"/>
</dbReference>
<evidence type="ECO:0000256" key="1">
    <source>
        <dbReference type="SAM" id="MobiDB-lite"/>
    </source>
</evidence>
<evidence type="ECO:0000313" key="3">
    <source>
        <dbReference type="Proteomes" id="UP000287033"/>
    </source>
</evidence>
<feature type="non-terminal residue" evidence="2">
    <location>
        <position position="1"/>
    </location>
</feature>
<proteinExistence type="predicted"/>
<feature type="compositionally biased region" description="Basic residues" evidence="1">
    <location>
        <begin position="43"/>
        <end position="55"/>
    </location>
</feature>
<evidence type="ECO:0000313" key="2">
    <source>
        <dbReference type="EMBL" id="GCC46487.1"/>
    </source>
</evidence>
<dbReference type="EMBL" id="BEZZ01180853">
    <property type="protein sequence ID" value="GCC46487.1"/>
    <property type="molecule type" value="Genomic_DNA"/>
</dbReference>
<keyword evidence="3" id="KW-1185">Reference proteome</keyword>